<evidence type="ECO:0000256" key="4">
    <source>
        <dbReference type="PROSITE-ProRule" id="PRU00169"/>
    </source>
</evidence>
<organism evidence="8 9">
    <name type="scientific">Acholeplasma oculi</name>
    <dbReference type="NCBI Taxonomy" id="35623"/>
    <lineage>
        <taxon>Bacteria</taxon>
        <taxon>Bacillati</taxon>
        <taxon>Mycoplasmatota</taxon>
        <taxon>Mollicutes</taxon>
        <taxon>Acholeplasmatales</taxon>
        <taxon>Acholeplasmataceae</taxon>
        <taxon>Acholeplasma</taxon>
    </lineage>
</organism>
<keyword evidence="2" id="KW-0902">Two-component regulatory system</keyword>
<dbReference type="Gene3D" id="1.10.10.10">
    <property type="entry name" value="Winged helix-like DNA-binding domain superfamily/Winged helix DNA-binding domain"/>
    <property type="match status" value="1"/>
</dbReference>
<evidence type="ECO:0000313" key="8">
    <source>
        <dbReference type="EMBL" id="CDR30177.1"/>
    </source>
</evidence>
<dbReference type="GO" id="GO:0006355">
    <property type="term" value="P:regulation of DNA-templated transcription"/>
    <property type="evidence" value="ECO:0007669"/>
    <property type="project" value="InterPro"/>
</dbReference>
<feature type="domain" description="Response regulatory" evidence="6">
    <location>
        <begin position="2"/>
        <end position="116"/>
    </location>
</feature>
<dbReference type="GO" id="GO:0005829">
    <property type="term" value="C:cytosol"/>
    <property type="evidence" value="ECO:0007669"/>
    <property type="project" value="TreeGrafter"/>
</dbReference>
<dbReference type="InterPro" id="IPR001867">
    <property type="entry name" value="OmpR/PhoB-type_DNA-bd"/>
</dbReference>
<dbReference type="SMART" id="SM00862">
    <property type="entry name" value="Trans_reg_C"/>
    <property type="match status" value="1"/>
</dbReference>
<name>A0A061AGV2_9MOLU</name>
<dbReference type="OrthoDB" id="9792810at2"/>
<dbReference type="Gene3D" id="3.40.50.2300">
    <property type="match status" value="1"/>
</dbReference>
<dbReference type="PROSITE" id="PS50110">
    <property type="entry name" value="RESPONSE_REGULATORY"/>
    <property type="match status" value="1"/>
</dbReference>
<dbReference type="InterPro" id="IPR001789">
    <property type="entry name" value="Sig_transdc_resp-reg_receiver"/>
</dbReference>
<dbReference type="GO" id="GO:0032993">
    <property type="term" value="C:protein-DNA complex"/>
    <property type="evidence" value="ECO:0007669"/>
    <property type="project" value="TreeGrafter"/>
</dbReference>
<dbReference type="CDD" id="cd17574">
    <property type="entry name" value="REC_OmpR"/>
    <property type="match status" value="1"/>
</dbReference>
<dbReference type="PROSITE" id="PS51755">
    <property type="entry name" value="OMPR_PHOB"/>
    <property type="match status" value="1"/>
</dbReference>
<accession>A0A061AGV2</accession>
<dbReference type="AlphaFoldDB" id="A0A061AGV2"/>
<evidence type="ECO:0000259" key="7">
    <source>
        <dbReference type="PROSITE" id="PS51755"/>
    </source>
</evidence>
<dbReference type="InParanoid" id="A0A061AGV2"/>
<dbReference type="PANTHER" id="PTHR48111">
    <property type="entry name" value="REGULATOR OF RPOS"/>
    <property type="match status" value="1"/>
</dbReference>
<keyword evidence="1 4" id="KW-0597">Phosphoprotein</keyword>
<protein>
    <submittedName>
        <fullName evidence="8">Response regulators consisting of a CheY-like receiver domain and a winged-helix DNA-binding domain</fullName>
    </submittedName>
</protein>
<gene>
    <name evidence="8" type="ORF">Aocu_01040</name>
</gene>
<dbReference type="CDD" id="cd00383">
    <property type="entry name" value="trans_reg_C"/>
    <property type="match status" value="1"/>
</dbReference>
<dbReference type="KEGG" id="aoc:Aocu_01040"/>
<keyword evidence="9" id="KW-1185">Reference proteome</keyword>
<dbReference type="InterPro" id="IPR036388">
    <property type="entry name" value="WH-like_DNA-bd_sf"/>
</dbReference>
<evidence type="ECO:0000256" key="2">
    <source>
        <dbReference type="ARBA" id="ARBA00023012"/>
    </source>
</evidence>
<evidence type="ECO:0000259" key="6">
    <source>
        <dbReference type="PROSITE" id="PS50110"/>
    </source>
</evidence>
<proteinExistence type="predicted"/>
<feature type="domain" description="OmpR/PhoB-type" evidence="7">
    <location>
        <begin position="122"/>
        <end position="218"/>
    </location>
</feature>
<dbReference type="PATRIC" id="fig|35623.3.peg.103"/>
<dbReference type="STRING" id="35623.Aocu_01040"/>
<dbReference type="SMART" id="SM00448">
    <property type="entry name" value="REC"/>
    <property type="match status" value="1"/>
</dbReference>
<dbReference type="GO" id="GO:0000976">
    <property type="term" value="F:transcription cis-regulatory region binding"/>
    <property type="evidence" value="ECO:0007669"/>
    <property type="project" value="TreeGrafter"/>
</dbReference>
<dbReference type="Gene3D" id="6.10.250.690">
    <property type="match status" value="1"/>
</dbReference>
<dbReference type="Pfam" id="PF00072">
    <property type="entry name" value="Response_reg"/>
    <property type="match status" value="1"/>
</dbReference>
<dbReference type="Proteomes" id="UP000032434">
    <property type="component" value="Chromosome 1"/>
</dbReference>
<evidence type="ECO:0000256" key="5">
    <source>
        <dbReference type="PROSITE-ProRule" id="PRU01091"/>
    </source>
</evidence>
<dbReference type="RefSeq" id="WP_045748767.1">
    <property type="nucleotide sequence ID" value="NZ_FUZK01000002.1"/>
</dbReference>
<dbReference type="FunCoup" id="A0A061AGV2">
    <property type="interactions" value="290"/>
</dbReference>
<dbReference type="SUPFAM" id="SSF52172">
    <property type="entry name" value="CheY-like"/>
    <property type="match status" value="1"/>
</dbReference>
<evidence type="ECO:0000313" key="9">
    <source>
        <dbReference type="Proteomes" id="UP000032434"/>
    </source>
</evidence>
<dbReference type="Pfam" id="PF00486">
    <property type="entry name" value="Trans_reg_C"/>
    <property type="match status" value="1"/>
</dbReference>
<dbReference type="HOGENOM" id="CLU_000445_30_1_14"/>
<sequence>MIVYFLEDDPQIGYIIEKTIQNAGYQYKGFERAEALLKAIERLTPDLIIMDIMLPDMSGFDCLAKIRTFYKETPIIMLSALGSEMDKVKALDMGADDYMTKPFGILELTSRIHAHLRKSSAKRIIHKGNLSIHRDEFKCYINDELINLTSKEFEILYLLMKNDEKIVTKELLFNEVWQMDLSIETRTLDMHIKSLRQKISNAEPKIKTVRGVGYILSSA</sequence>
<dbReference type="EMBL" id="LK028559">
    <property type="protein sequence ID" value="CDR30177.1"/>
    <property type="molecule type" value="Genomic_DNA"/>
</dbReference>
<reference evidence="9" key="1">
    <citation type="submission" date="2014-05" db="EMBL/GenBank/DDBJ databases">
        <authorList>
            <person name="Kube M."/>
        </authorList>
    </citation>
    <scope>NUCLEOTIDE SEQUENCE [LARGE SCALE GENOMIC DNA]</scope>
</reference>
<evidence type="ECO:0000256" key="3">
    <source>
        <dbReference type="ARBA" id="ARBA00023125"/>
    </source>
</evidence>
<dbReference type="InterPro" id="IPR011006">
    <property type="entry name" value="CheY-like_superfamily"/>
</dbReference>
<feature type="modified residue" description="4-aspartylphosphate" evidence="4">
    <location>
        <position position="51"/>
    </location>
</feature>
<feature type="DNA-binding region" description="OmpR/PhoB-type" evidence="5">
    <location>
        <begin position="122"/>
        <end position="218"/>
    </location>
</feature>
<dbReference type="InterPro" id="IPR039420">
    <property type="entry name" value="WalR-like"/>
</dbReference>
<keyword evidence="3 5" id="KW-0238">DNA-binding</keyword>
<evidence type="ECO:0000256" key="1">
    <source>
        <dbReference type="ARBA" id="ARBA00022553"/>
    </source>
</evidence>
<dbReference type="GO" id="GO:0000156">
    <property type="term" value="F:phosphorelay response regulator activity"/>
    <property type="evidence" value="ECO:0007669"/>
    <property type="project" value="TreeGrafter"/>
</dbReference>
<dbReference type="PANTHER" id="PTHR48111:SF40">
    <property type="entry name" value="PHOSPHATE REGULON TRANSCRIPTIONAL REGULATORY PROTEIN PHOB"/>
    <property type="match status" value="1"/>
</dbReference>